<dbReference type="AlphaFoldDB" id="A0AAV2M8Q9"/>
<evidence type="ECO:0000313" key="2">
    <source>
        <dbReference type="EMBL" id="CAL1609733.1"/>
    </source>
</evidence>
<keyword evidence="3" id="KW-1185">Reference proteome</keyword>
<feature type="compositionally biased region" description="Polar residues" evidence="1">
    <location>
        <begin position="56"/>
        <end position="66"/>
    </location>
</feature>
<dbReference type="EMBL" id="OZ035828">
    <property type="protein sequence ID" value="CAL1609733.1"/>
    <property type="molecule type" value="Genomic_DNA"/>
</dbReference>
<evidence type="ECO:0000256" key="1">
    <source>
        <dbReference type="SAM" id="MobiDB-lite"/>
    </source>
</evidence>
<dbReference type="Proteomes" id="UP001497482">
    <property type="component" value="Chromosome 6"/>
</dbReference>
<feature type="region of interest" description="Disordered" evidence="1">
    <location>
        <begin position="11"/>
        <end position="96"/>
    </location>
</feature>
<name>A0AAV2M8Q9_KNICA</name>
<accession>A0AAV2M8Q9</accession>
<evidence type="ECO:0000313" key="3">
    <source>
        <dbReference type="Proteomes" id="UP001497482"/>
    </source>
</evidence>
<organism evidence="2 3">
    <name type="scientific">Knipowitschia caucasica</name>
    <name type="common">Caucasian dwarf goby</name>
    <name type="synonym">Pomatoschistus caucasicus</name>
    <dbReference type="NCBI Taxonomy" id="637954"/>
    <lineage>
        <taxon>Eukaryota</taxon>
        <taxon>Metazoa</taxon>
        <taxon>Chordata</taxon>
        <taxon>Craniata</taxon>
        <taxon>Vertebrata</taxon>
        <taxon>Euteleostomi</taxon>
        <taxon>Actinopterygii</taxon>
        <taxon>Neopterygii</taxon>
        <taxon>Teleostei</taxon>
        <taxon>Neoteleostei</taxon>
        <taxon>Acanthomorphata</taxon>
        <taxon>Gobiaria</taxon>
        <taxon>Gobiiformes</taxon>
        <taxon>Gobioidei</taxon>
        <taxon>Gobiidae</taxon>
        <taxon>Gobiinae</taxon>
        <taxon>Knipowitschia</taxon>
    </lineage>
</organism>
<feature type="compositionally biased region" description="Pro residues" evidence="1">
    <location>
        <begin position="75"/>
        <end position="89"/>
    </location>
</feature>
<sequence>MVVGSIPVQLGAPAAWGPCSSGPVQLQQTARRRARPTIKAPSSITSGRRAAGPNMSFPSPNGLSETYESRALPPVQTPPRPLPGPPPPSLSATSGPPWVSAAAYL</sequence>
<reference evidence="2 3" key="1">
    <citation type="submission" date="2024-04" db="EMBL/GenBank/DDBJ databases">
        <authorList>
            <person name="Waldvogel A.-M."/>
            <person name="Schoenle A."/>
        </authorList>
    </citation>
    <scope>NUCLEOTIDE SEQUENCE [LARGE SCALE GENOMIC DNA]</scope>
</reference>
<protein>
    <submittedName>
        <fullName evidence="2">Uncharacterized protein</fullName>
    </submittedName>
</protein>
<gene>
    <name evidence="2" type="ORF">KC01_LOCUS36422</name>
</gene>
<proteinExistence type="predicted"/>